<dbReference type="PANTHER" id="PTHR43877">
    <property type="entry name" value="AMINOALKYLPHOSPHONATE N-ACETYLTRANSFERASE-RELATED-RELATED"/>
    <property type="match status" value="1"/>
</dbReference>
<dbReference type="Proteomes" id="UP001055253">
    <property type="component" value="Chromosome"/>
</dbReference>
<accession>A0ABY3VCB2</accession>
<evidence type="ECO:0000313" key="5">
    <source>
        <dbReference type="Proteomes" id="UP001055253"/>
    </source>
</evidence>
<evidence type="ECO:0000256" key="1">
    <source>
        <dbReference type="ARBA" id="ARBA00022679"/>
    </source>
</evidence>
<sequence length="167" mass="18130">MNVQIAAAGPVDAAELGAVAARTFPLACPPSAPAEHVASFIETNLSGDRFAEYLNDPQRTILAARAGGRIVGYAMLVRADTDDCDVELSKLYLLPDQHGTGTAKALMDNALTTAQDWGARRVWLGVNQENQRAQRFCAKRGSTVSGTRTFQLGPHQENDYIMVRELR</sequence>
<keyword evidence="2" id="KW-0012">Acyltransferase</keyword>
<keyword evidence="1" id="KW-0808">Transferase</keyword>
<dbReference type="SUPFAM" id="SSF55729">
    <property type="entry name" value="Acyl-CoA N-acyltransferases (Nat)"/>
    <property type="match status" value="1"/>
</dbReference>
<dbReference type="PROSITE" id="PS51186">
    <property type="entry name" value="GNAT"/>
    <property type="match status" value="1"/>
</dbReference>
<dbReference type="InterPro" id="IPR016181">
    <property type="entry name" value="Acyl_CoA_acyltransferase"/>
</dbReference>
<dbReference type="Gene3D" id="3.40.630.30">
    <property type="match status" value="1"/>
</dbReference>
<keyword evidence="5" id="KW-1185">Reference proteome</keyword>
<evidence type="ECO:0000313" key="4">
    <source>
        <dbReference type="EMBL" id="ULP53957.1"/>
    </source>
</evidence>
<evidence type="ECO:0000259" key="3">
    <source>
        <dbReference type="PROSITE" id="PS51186"/>
    </source>
</evidence>
<dbReference type="EMBL" id="CP092429">
    <property type="protein sequence ID" value="ULP53957.1"/>
    <property type="molecule type" value="Genomic_DNA"/>
</dbReference>
<dbReference type="CDD" id="cd04301">
    <property type="entry name" value="NAT_SF"/>
    <property type="match status" value="1"/>
</dbReference>
<protein>
    <submittedName>
        <fullName evidence="4">GNAT family N-acetyltransferase</fullName>
    </submittedName>
</protein>
<reference evidence="4" key="1">
    <citation type="submission" date="2022-08" db="EMBL/GenBank/DDBJ databases">
        <title>Whole genome sequencing of non-tuberculosis mycobacteria type-strains.</title>
        <authorList>
            <person name="Igarashi Y."/>
            <person name="Osugi A."/>
            <person name="Mitarai S."/>
        </authorList>
    </citation>
    <scope>NUCLEOTIDE SEQUENCE</scope>
    <source>
        <strain evidence="4">ATCC 19423</strain>
    </source>
</reference>
<dbReference type="InterPro" id="IPR000182">
    <property type="entry name" value="GNAT_dom"/>
</dbReference>
<proteinExistence type="predicted"/>
<dbReference type="Pfam" id="PF00583">
    <property type="entry name" value="Acetyltransf_1"/>
    <property type="match status" value="1"/>
</dbReference>
<gene>
    <name evidence="4" type="ORF">MJO63_09350</name>
</gene>
<feature type="domain" description="N-acetyltransferase" evidence="3">
    <location>
        <begin position="3"/>
        <end position="167"/>
    </location>
</feature>
<dbReference type="InterPro" id="IPR050832">
    <property type="entry name" value="Bact_Acetyltransf"/>
</dbReference>
<name>A0ABY3VCB2_MYCUL</name>
<evidence type="ECO:0000256" key="2">
    <source>
        <dbReference type="ARBA" id="ARBA00023315"/>
    </source>
</evidence>
<dbReference type="RefSeq" id="WP_231507085.1">
    <property type="nucleotide sequence ID" value="NZ_CP085200.1"/>
</dbReference>
<organism evidence="4 5">
    <name type="scientific">Mycobacterium ulcerans</name>
    <dbReference type="NCBI Taxonomy" id="1809"/>
    <lineage>
        <taxon>Bacteria</taxon>
        <taxon>Bacillati</taxon>
        <taxon>Actinomycetota</taxon>
        <taxon>Actinomycetes</taxon>
        <taxon>Mycobacteriales</taxon>
        <taxon>Mycobacteriaceae</taxon>
        <taxon>Mycobacterium</taxon>
        <taxon>Mycobacterium ulcerans group</taxon>
    </lineage>
</organism>